<accession>A0A142VAW2</accession>
<protein>
    <submittedName>
        <fullName evidence="1">Uncharacterized protein</fullName>
    </submittedName>
</protein>
<reference evidence="1 2" key="1">
    <citation type="submission" date="2015-03" db="EMBL/GenBank/DDBJ databases">
        <title>Genomic characterization of Dehalococcoides mccartyi strain 11a5, an unusal plasmid-containing chloroethene dechlorinator.</title>
        <authorList>
            <person name="Zhao S."/>
            <person name="Ding C."/>
            <person name="He J."/>
        </authorList>
    </citation>
    <scope>NUCLEOTIDE SEQUENCE [LARGE SCALE GENOMIC DNA]</scope>
    <source>
        <strain evidence="1 2">11a5</strain>
    </source>
</reference>
<evidence type="ECO:0000313" key="2">
    <source>
        <dbReference type="Proteomes" id="UP000076394"/>
    </source>
</evidence>
<name>A0A142VAW2_9CHLR</name>
<dbReference type="AlphaFoldDB" id="A0A142VAW2"/>
<organism evidence="1 2">
    <name type="scientific">Dehalococcoides mccartyi</name>
    <dbReference type="NCBI Taxonomy" id="61435"/>
    <lineage>
        <taxon>Bacteria</taxon>
        <taxon>Bacillati</taxon>
        <taxon>Chloroflexota</taxon>
        <taxon>Dehalococcoidia</taxon>
        <taxon>Dehalococcoidales</taxon>
        <taxon>Dehalococcoidaceae</taxon>
        <taxon>Dehalococcoides</taxon>
    </lineage>
</organism>
<evidence type="ECO:0000313" key="1">
    <source>
        <dbReference type="EMBL" id="AMU86970.1"/>
    </source>
</evidence>
<sequence length="189" mass="20779">MLPYGFWGGYNNPKTKNKGGKTMKTKTLSLILSLICLFTLITGCDGIGLEDIHLNLGGDDSNTDDTTQEIRCQLTLQTRVVTVTGAYVYPVMVIFMTDVLDAGGSNVYFHDRQIKYTDSKGYISFTAPSFNLPPDRYAIITVYVQQGDEEGFTATTASMSFTYAEISQHGTLRSGGLITYAKFMTVIKG</sequence>
<dbReference type="PATRIC" id="fig|61435.13.peg.1167"/>
<dbReference type="EMBL" id="CP011127">
    <property type="protein sequence ID" value="AMU86970.1"/>
    <property type="molecule type" value="Genomic_DNA"/>
</dbReference>
<gene>
    <name evidence="1" type="ORF">Dm11a5_1144</name>
</gene>
<dbReference type="Proteomes" id="UP000076394">
    <property type="component" value="Chromosome"/>
</dbReference>
<proteinExistence type="predicted"/>